<accession>A0A318QQW0</accession>
<sequence length="253" mass="27587">MKPVVLLYTIFAAAALIVGVAVPLTMHHSGSNAIPGWEGLVSPGPVSKAHQFIASQCETCHKPFSGVVSNNCVTCHSLASFADKQSTRFHVAATQCTSCHVEHGERPHMTMMDHGALTRTEFWSDTVAKLQAVGIVGASSMPVGHLPVGNSAQRLNCASCHSNVDPHRARFGPDCATCHATNTWLISSFEHPADQTSTDCNECHKAPPSHYMMHFKMISQHVAHQDAPVEHCYACHTTDAWNNIRGYGWYKHH</sequence>
<dbReference type="OrthoDB" id="7387371at2"/>
<organism evidence="1 2">
    <name type="scientific">Komagataeibacter oboediens</name>
    <dbReference type="NCBI Taxonomy" id="65958"/>
    <lineage>
        <taxon>Bacteria</taxon>
        <taxon>Pseudomonadati</taxon>
        <taxon>Pseudomonadota</taxon>
        <taxon>Alphaproteobacteria</taxon>
        <taxon>Acetobacterales</taxon>
        <taxon>Acetobacteraceae</taxon>
        <taxon>Komagataeibacter</taxon>
    </lineage>
</organism>
<dbReference type="InterPro" id="IPR036280">
    <property type="entry name" value="Multihaem_cyt_sf"/>
</dbReference>
<evidence type="ECO:0000313" key="2">
    <source>
        <dbReference type="Proteomes" id="UP000247417"/>
    </source>
</evidence>
<dbReference type="Gene3D" id="3.90.10.10">
    <property type="entry name" value="Cytochrome C3"/>
    <property type="match status" value="1"/>
</dbReference>
<evidence type="ECO:0000313" key="1">
    <source>
        <dbReference type="EMBL" id="PYD80324.1"/>
    </source>
</evidence>
<name>A0A318QQW0_9PROT</name>
<dbReference type="EMBL" id="NKTX01000053">
    <property type="protein sequence ID" value="PYD80324.1"/>
    <property type="molecule type" value="Genomic_DNA"/>
</dbReference>
<gene>
    <name evidence="1" type="ORF">CFR80_13880</name>
</gene>
<protein>
    <submittedName>
        <fullName evidence="1">Cytochrome c family protein</fullName>
    </submittedName>
</protein>
<dbReference type="STRING" id="940286.GCA_000227565_00456"/>
<dbReference type="SUPFAM" id="SSF48695">
    <property type="entry name" value="Multiheme cytochromes"/>
    <property type="match status" value="1"/>
</dbReference>
<proteinExistence type="predicted"/>
<reference evidence="1 2" key="1">
    <citation type="submission" date="2017-07" db="EMBL/GenBank/DDBJ databases">
        <title>A draft genome sequence of Komagataeibacter oboediens LMG 18849.</title>
        <authorList>
            <person name="Skraban J."/>
            <person name="Cleenwerck I."/>
            <person name="Vandamme P."/>
            <person name="Trcek J."/>
        </authorList>
    </citation>
    <scope>NUCLEOTIDE SEQUENCE [LARGE SCALE GENOMIC DNA]</scope>
    <source>
        <strain evidence="1 2">LMG 18849</strain>
    </source>
</reference>
<dbReference type="RefSeq" id="WP_007284538.1">
    <property type="nucleotide sequence ID" value="NZ_NKTX01000053.1"/>
</dbReference>
<dbReference type="Proteomes" id="UP000247417">
    <property type="component" value="Unassembled WGS sequence"/>
</dbReference>
<comment type="caution">
    <text evidence="1">The sequence shown here is derived from an EMBL/GenBank/DDBJ whole genome shotgun (WGS) entry which is preliminary data.</text>
</comment>
<dbReference type="AlphaFoldDB" id="A0A318QQW0"/>